<dbReference type="RefSeq" id="WP_204815525.1">
    <property type="nucleotide sequence ID" value="NZ_JANHOF010000001.1"/>
</dbReference>
<organism evidence="1 2">
    <name type="scientific">Paenibacillus mendelii</name>
    <dbReference type="NCBI Taxonomy" id="206163"/>
    <lineage>
        <taxon>Bacteria</taxon>
        <taxon>Bacillati</taxon>
        <taxon>Bacillota</taxon>
        <taxon>Bacilli</taxon>
        <taxon>Bacillales</taxon>
        <taxon>Paenibacillaceae</taxon>
        <taxon>Paenibacillus</taxon>
    </lineage>
</organism>
<comment type="caution">
    <text evidence="1">The sequence shown here is derived from an EMBL/GenBank/DDBJ whole genome shotgun (WGS) entry which is preliminary data.</text>
</comment>
<gene>
    <name evidence="1" type="ORF">ACFFJ8_23840</name>
</gene>
<sequence length="175" mass="20918">MISIKETHKIMISLLKQEVSQRDFENWLYTNPELENHLPPDEYLELISMNFNGKYAYEDIIIIIERIINVLEQERLKGLLEQLIHNKSEVVRLSEQIYNEYCFGYTFLRDLAIPFITTANHDEINIYGNEEQLLEMKVMLDHEAQSLIDCFMEKDIFLTGLYEYTDNRKEIKDNE</sequence>
<evidence type="ECO:0000313" key="1">
    <source>
        <dbReference type="EMBL" id="MFC0394379.1"/>
    </source>
</evidence>
<accession>A0ABV6JG11</accession>
<dbReference type="EMBL" id="JBHLVF010000041">
    <property type="protein sequence ID" value="MFC0394379.1"/>
    <property type="molecule type" value="Genomic_DNA"/>
</dbReference>
<reference evidence="1 2" key="1">
    <citation type="submission" date="2024-09" db="EMBL/GenBank/DDBJ databases">
        <authorList>
            <person name="Sun Q."/>
            <person name="Mori K."/>
        </authorList>
    </citation>
    <scope>NUCLEOTIDE SEQUENCE [LARGE SCALE GENOMIC DNA]</scope>
    <source>
        <strain evidence="1 2">CCM 4839</strain>
    </source>
</reference>
<name>A0ABV6JG11_9BACL</name>
<evidence type="ECO:0000313" key="2">
    <source>
        <dbReference type="Proteomes" id="UP001589818"/>
    </source>
</evidence>
<dbReference type="Proteomes" id="UP001589818">
    <property type="component" value="Unassembled WGS sequence"/>
</dbReference>
<proteinExistence type="predicted"/>
<keyword evidence="2" id="KW-1185">Reference proteome</keyword>
<protein>
    <submittedName>
        <fullName evidence="1">Uncharacterized protein</fullName>
    </submittedName>
</protein>